<proteinExistence type="predicted"/>
<protein>
    <submittedName>
        <fullName evidence="1">Uncharacterized protein</fullName>
    </submittedName>
</protein>
<organism evidence="1">
    <name type="scientific">Candidatus Kentrum sp. FM</name>
    <dbReference type="NCBI Taxonomy" id="2126340"/>
    <lineage>
        <taxon>Bacteria</taxon>
        <taxon>Pseudomonadati</taxon>
        <taxon>Pseudomonadota</taxon>
        <taxon>Gammaproteobacteria</taxon>
        <taxon>Candidatus Kentrum</taxon>
    </lineage>
</organism>
<dbReference type="AlphaFoldDB" id="A0A450T1N0"/>
<accession>A0A450T1N0</accession>
<name>A0A450T1N0_9GAMM</name>
<sequence>MQCGYFFTDFGADRTKNGPKCACFLLDALAVVKNIGITRCLLTVFLLYVKPYILGMHPLTPRDMTPIPFPTKRAEIG</sequence>
<reference evidence="1" key="1">
    <citation type="submission" date="2019-02" db="EMBL/GenBank/DDBJ databases">
        <authorList>
            <person name="Gruber-Vodicka R. H."/>
            <person name="Seah K. B. B."/>
        </authorList>
    </citation>
    <scope>NUCLEOTIDE SEQUENCE</scope>
    <source>
        <strain evidence="1">BECK_BZ165</strain>
    </source>
</reference>
<dbReference type="EMBL" id="CAADFA010000271">
    <property type="protein sequence ID" value="VFJ60383.1"/>
    <property type="molecule type" value="Genomic_DNA"/>
</dbReference>
<evidence type="ECO:0000313" key="1">
    <source>
        <dbReference type="EMBL" id="VFJ60383.1"/>
    </source>
</evidence>
<gene>
    <name evidence="1" type="ORF">BECKFM1743C_GA0114222_1027111</name>
</gene>